<dbReference type="eggNOG" id="KOG0082">
    <property type="taxonomic scope" value="Eukaryota"/>
</dbReference>
<reference evidence="8 9" key="1">
    <citation type="journal article" date="2010" name="Nat. Biotechnol.">
        <title>Genome sequence of the model mushroom Schizophyllum commune.</title>
        <authorList>
            <person name="Ohm R.A."/>
            <person name="de Jong J.F."/>
            <person name="Lugones L.G."/>
            <person name="Aerts A."/>
            <person name="Kothe E."/>
            <person name="Stajich J.E."/>
            <person name="de Vries R.P."/>
            <person name="Record E."/>
            <person name="Levasseur A."/>
            <person name="Baker S.E."/>
            <person name="Bartholomew K.A."/>
            <person name="Coutinho P.M."/>
            <person name="Erdmann S."/>
            <person name="Fowler T.J."/>
            <person name="Gathman A.C."/>
            <person name="Lombard V."/>
            <person name="Henrissat B."/>
            <person name="Knabe N."/>
            <person name="Kuees U."/>
            <person name="Lilly W.W."/>
            <person name="Lindquist E."/>
            <person name="Lucas S."/>
            <person name="Magnuson J.K."/>
            <person name="Piumi F."/>
            <person name="Raudaskoski M."/>
            <person name="Salamov A."/>
            <person name="Schmutz J."/>
            <person name="Schwarze F.W.M.R."/>
            <person name="vanKuyk P.A."/>
            <person name="Horton J.S."/>
            <person name="Grigoriev I.V."/>
            <person name="Woesten H.A.B."/>
        </authorList>
    </citation>
    <scope>NUCLEOTIDE SEQUENCE [LARGE SCALE GENOMIC DNA]</scope>
    <source>
        <strain evidence="9">H4-8 / FGSC 9210</strain>
    </source>
</reference>
<organism evidence="9">
    <name type="scientific">Schizophyllum commune (strain H4-8 / FGSC 9210)</name>
    <name type="common">Split gill fungus</name>
    <dbReference type="NCBI Taxonomy" id="578458"/>
    <lineage>
        <taxon>Eukaryota</taxon>
        <taxon>Fungi</taxon>
        <taxon>Dikarya</taxon>
        <taxon>Basidiomycota</taxon>
        <taxon>Agaricomycotina</taxon>
        <taxon>Agaricomycetes</taxon>
        <taxon>Agaricomycetidae</taxon>
        <taxon>Agaricales</taxon>
        <taxon>Schizophyllaceae</taxon>
        <taxon>Schizophyllum</taxon>
    </lineage>
</organism>
<feature type="binding site" evidence="6">
    <location>
        <position position="299"/>
    </location>
    <ligand>
        <name>Mg(2+)</name>
        <dbReference type="ChEBI" id="CHEBI:18420"/>
    </ligand>
</feature>
<dbReference type="GO" id="GO:0031683">
    <property type="term" value="F:G-protein beta/gamma-subunit complex binding"/>
    <property type="evidence" value="ECO:0007669"/>
    <property type="project" value="InterPro"/>
</dbReference>
<dbReference type="InterPro" id="IPR011025">
    <property type="entry name" value="GproteinA_insert"/>
</dbReference>
<evidence type="ECO:0000256" key="4">
    <source>
        <dbReference type="ARBA" id="ARBA00023224"/>
    </source>
</evidence>
<dbReference type="OMA" id="FHAERAS"/>
<dbReference type="EMBL" id="GL377302">
    <property type="protein sequence ID" value="EFJ03794.1"/>
    <property type="molecule type" value="Genomic_DNA"/>
</dbReference>
<protein>
    <submittedName>
        <fullName evidence="8">Uncharacterized protein</fullName>
    </submittedName>
</protein>
<dbReference type="STRING" id="578458.D8PQV0"/>
<evidence type="ECO:0000256" key="3">
    <source>
        <dbReference type="ARBA" id="ARBA00023134"/>
    </source>
</evidence>
<proteinExistence type="predicted"/>
<feature type="region of interest" description="Disordered" evidence="7">
    <location>
        <begin position="1"/>
        <end position="34"/>
    </location>
</feature>
<dbReference type="GO" id="GO:0005737">
    <property type="term" value="C:cytoplasm"/>
    <property type="evidence" value="ECO:0007669"/>
    <property type="project" value="TreeGrafter"/>
</dbReference>
<dbReference type="PANTHER" id="PTHR10218">
    <property type="entry name" value="GTP-BINDING PROTEIN ALPHA SUBUNIT"/>
    <property type="match status" value="1"/>
</dbReference>
<keyword evidence="2 5" id="KW-0547">Nucleotide-binding</keyword>
<dbReference type="SUPFAM" id="SSF52540">
    <property type="entry name" value="P-loop containing nucleoside triphosphate hydrolases"/>
    <property type="match status" value="1"/>
</dbReference>
<dbReference type="GO" id="GO:0003924">
    <property type="term" value="F:GTPase activity"/>
    <property type="evidence" value="ECO:0007669"/>
    <property type="project" value="InterPro"/>
</dbReference>
<dbReference type="PRINTS" id="PR00318">
    <property type="entry name" value="GPROTEINA"/>
</dbReference>
<evidence type="ECO:0000256" key="5">
    <source>
        <dbReference type="PIRSR" id="PIRSR601019-1"/>
    </source>
</evidence>
<evidence type="ECO:0000313" key="9">
    <source>
        <dbReference type="Proteomes" id="UP000007431"/>
    </source>
</evidence>
<dbReference type="GeneID" id="9584993"/>
<sequence>MPRHSFTDRDPLDAVLAPPPNETPEEREKRIAAEVEAKRVSDEIDAQLNREREREKKKAPAVRVLLLGQSESGKSTTLKNFQLINSSKAFQRERPTWGNVIRLNVVKAMLLILDILNQLQAGADSEEEDSKRVELTPDLLMLKQRLAPLYSLEESFAALLSPGFRGEKSRSKLRDNVFNINVNSEKFGLSRLWGGGNIRESIDGDRDVVDHTGDDAAGDAQAVAQPRRSNDDPAHVLHMMASDMVALWSHPTVKKLMRVRDLKVGDIDRGGYFMNKLETVTDPAYVPTDDDILRARIKTMGVSEHRFRLKTGPMGNLTTSEWRVFDVGGARSMRAAWAPYFDDIDAIIFLAPISCYDEVLEEDPTVNRLEDSMKLWRTICENPLLKNTDLILFLNKCDVMKEKLRVVPFSQHVVSYKGRDDDFEGCANYLKRKFGQVHKSHSPQQRPFYCHMTSVTDTKSTHAILGNVKDLLVRKNLLNSHLV</sequence>
<accession>D8PQV0</accession>
<dbReference type="Pfam" id="PF00503">
    <property type="entry name" value="G-alpha"/>
    <property type="match status" value="1"/>
</dbReference>
<dbReference type="InterPro" id="IPR001019">
    <property type="entry name" value="Gprotein_alpha_su"/>
</dbReference>
<dbReference type="KEGG" id="scm:SCHCO_02156116"/>
<dbReference type="GO" id="GO:0005834">
    <property type="term" value="C:heterotrimeric G-protein complex"/>
    <property type="evidence" value="ECO:0007669"/>
    <property type="project" value="TreeGrafter"/>
</dbReference>
<dbReference type="GO" id="GO:0007188">
    <property type="term" value="P:adenylate cyclase-modulating G protein-coupled receptor signaling pathway"/>
    <property type="evidence" value="ECO:0007669"/>
    <property type="project" value="TreeGrafter"/>
</dbReference>
<dbReference type="VEuPathDB" id="FungiDB:SCHCODRAFT_02156116"/>
<keyword evidence="4" id="KW-0807">Transducer</keyword>
<keyword evidence="1 6" id="KW-0479">Metal-binding</keyword>
<dbReference type="InterPro" id="IPR027417">
    <property type="entry name" value="P-loop_NTPase"/>
</dbReference>
<dbReference type="SMART" id="SM00275">
    <property type="entry name" value="G_alpha"/>
    <property type="match status" value="1"/>
</dbReference>
<feature type="compositionally biased region" description="Basic and acidic residues" evidence="7">
    <location>
        <begin position="24"/>
        <end position="34"/>
    </location>
</feature>
<dbReference type="GO" id="GO:0001664">
    <property type="term" value="F:G protein-coupled receptor binding"/>
    <property type="evidence" value="ECO:0007669"/>
    <property type="project" value="TreeGrafter"/>
</dbReference>
<dbReference type="CDD" id="cd00066">
    <property type="entry name" value="G-alpha"/>
    <property type="match status" value="1"/>
</dbReference>
<dbReference type="Gene3D" id="3.40.50.300">
    <property type="entry name" value="P-loop containing nucleotide triphosphate hydrolases"/>
    <property type="match status" value="2"/>
</dbReference>
<dbReference type="HOGENOM" id="CLU_014184_1_1_1"/>
<dbReference type="RefSeq" id="XP_003038696.1">
    <property type="nucleotide sequence ID" value="XM_003038650.1"/>
</dbReference>
<dbReference type="PANTHER" id="PTHR10218:SF360">
    <property type="entry name" value="GUANINE NUCLEOTIDE-BINDING PROTEIN SUBUNIT ALPHA HOMOLOG"/>
    <property type="match status" value="1"/>
</dbReference>
<feature type="binding site" evidence="5">
    <location>
        <begin position="395"/>
        <end position="398"/>
    </location>
    <ligand>
        <name>GTP</name>
        <dbReference type="ChEBI" id="CHEBI:37565"/>
    </ligand>
</feature>
<gene>
    <name evidence="8" type="ORF">SCHCODRAFT_255549</name>
</gene>
<dbReference type="Proteomes" id="UP000007431">
    <property type="component" value="Unassembled WGS sequence"/>
</dbReference>
<dbReference type="AlphaFoldDB" id="D8PQV0"/>
<dbReference type="InParanoid" id="D8PQV0"/>
<dbReference type="Gene3D" id="1.10.400.10">
    <property type="entry name" value="GI Alpha 1, domain 2-like"/>
    <property type="match status" value="1"/>
</dbReference>
<evidence type="ECO:0000256" key="2">
    <source>
        <dbReference type="ARBA" id="ARBA00022741"/>
    </source>
</evidence>
<dbReference type="FunFam" id="3.40.50.300:FF:000692">
    <property type="entry name" value="Guanine nucleotide-binding protein subunit alpha"/>
    <property type="match status" value="1"/>
</dbReference>
<evidence type="ECO:0000256" key="1">
    <source>
        <dbReference type="ARBA" id="ARBA00022723"/>
    </source>
</evidence>
<keyword evidence="9" id="KW-1185">Reference proteome</keyword>
<dbReference type="GO" id="GO:0005525">
    <property type="term" value="F:GTP binding"/>
    <property type="evidence" value="ECO:0007669"/>
    <property type="project" value="UniProtKB-KW"/>
</dbReference>
<dbReference type="SUPFAM" id="SSF47895">
    <property type="entry name" value="Transducin (alpha subunit), insertion domain"/>
    <property type="match status" value="1"/>
</dbReference>
<evidence type="ECO:0000256" key="7">
    <source>
        <dbReference type="SAM" id="MobiDB-lite"/>
    </source>
</evidence>
<feature type="binding site" evidence="5">
    <location>
        <begin position="293"/>
        <end position="299"/>
    </location>
    <ligand>
        <name>GTP</name>
        <dbReference type="ChEBI" id="CHEBI:37565"/>
    </ligand>
</feature>
<name>D8PQV0_SCHCM</name>
<dbReference type="GO" id="GO:0046872">
    <property type="term" value="F:metal ion binding"/>
    <property type="evidence" value="ECO:0007669"/>
    <property type="project" value="UniProtKB-KW"/>
</dbReference>
<dbReference type="PROSITE" id="PS51882">
    <property type="entry name" value="G_ALPHA"/>
    <property type="match status" value="1"/>
</dbReference>
<evidence type="ECO:0000313" key="8">
    <source>
        <dbReference type="EMBL" id="EFJ03794.1"/>
    </source>
</evidence>
<feature type="compositionally biased region" description="Basic and acidic residues" evidence="7">
    <location>
        <begin position="1"/>
        <end position="12"/>
    </location>
</feature>
<dbReference type="OrthoDB" id="5817230at2759"/>
<evidence type="ECO:0000256" key="6">
    <source>
        <dbReference type="PIRSR" id="PIRSR601019-2"/>
    </source>
</evidence>
<keyword evidence="3 5" id="KW-0342">GTP-binding</keyword>
<keyword evidence="6" id="KW-0460">Magnesium</keyword>